<evidence type="ECO:0000313" key="2">
    <source>
        <dbReference type="Proteomes" id="UP000530660"/>
    </source>
</evidence>
<keyword evidence="2" id="KW-1185">Reference proteome</keyword>
<name>A0A7J7IEB7_9RHOD</name>
<comment type="caution">
    <text evidence="1">The sequence shown here is derived from an EMBL/GenBank/DDBJ whole genome shotgun (WGS) entry which is preliminary data.</text>
</comment>
<protein>
    <submittedName>
        <fullName evidence="1">Uncharacterized protein</fullName>
    </submittedName>
</protein>
<dbReference type="AlphaFoldDB" id="A0A7J7IEB7"/>
<gene>
    <name evidence="1" type="ORF">F1559_001366</name>
</gene>
<dbReference type="Proteomes" id="UP000530660">
    <property type="component" value="Unassembled WGS sequence"/>
</dbReference>
<organism evidence="1 2">
    <name type="scientific">Cyanidiococcus yangmingshanensis</name>
    <dbReference type="NCBI Taxonomy" id="2690220"/>
    <lineage>
        <taxon>Eukaryota</taxon>
        <taxon>Rhodophyta</taxon>
        <taxon>Bangiophyceae</taxon>
        <taxon>Cyanidiales</taxon>
        <taxon>Cyanidiaceae</taxon>
        <taxon>Cyanidiococcus</taxon>
    </lineage>
</organism>
<evidence type="ECO:0000313" key="1">
    <source>
        <dbReference type="EMBL" id="KAF6001019.1"/>
    </source>
</evidence>
<sequence length="160" mass="18100">MLFVLGESRDWFRLKRPDEVFTFCEIGSFDGLVNAAAAGDIDIFLWESCFTRESAPVRQGLVQVLDEYAPPWPGFVLVCQDNSHVKSLLSSLKEALEPLQRKFCTHDGLNILQQKYNFSLESAKLWISRLAFAKPNEMLSADQWRRVSNVLDLAGASSRA</sequence>
<accession>A0A7J7IEB7</accession>
<dbReference type="OrthoDB" id="1363at2759"/>
<dbReference type="EMBL" id="VWRR01000016">
    <property type="protein sequence ID" value="KAF6001019.1"/>
    <property type="molecule type" value="Genomic_DNA"/>
</dbReference>
<proteinExistence type="predicted"/>
<dbReference type="Gene3D" id="3.40.190.10">
    <property type="entry name" value="Periplasmic binding protein-like II"/>
    <property type="match status" value="1"/>
</dbReference>
<reference evidence="1 2" key="1">
    <citation type="journal article" date="2020" name="J. Phycol.">
        <title>Comparative genome analysis reveals Cyanidiococcus gen. nov., a new extremophilic red algal genus sister to Cyanidioschyzon (Cyanidioschyzonaceae, Rhodophyta).</title>
        <authorList>
            <person name="Liu S.-L."/>
            <person name="Chiang Y.-R."/>
            <person name="Yoon H.S."/>
            <person name="Fu H.-Y."/>
        </authorList>
    </citation>
    <scope>NUCLEOTIDE SEQUENCE [LARGE SCALE GENOMIC DNA]</scope>
    <source>
        <strain evidence="1 2">THAL066</strain>
    </source>
</reference>